<evidence type="ECO:0000256" key="1">
    <source>
        <dbReference type="SAM" id="SignalP"/>
    </source>
</evidence>
<evidence type="ECO:0008006" key="4">
    <source>
        <dbReference type="Google" id="ProtNLM"/>
    </source>
</evidence>
<accession>A0ABV8XRK8</accession>
<evidence type="ECO:0000313" key="3">
    <source>
        <dbReference type="Proteomes" id="UP001595998"/>
    </source>
</evidence>
<evidence type="ECO:0000313" key="2">
    <source>
        <dbReference type="EMBL" id="MFC4426980.1"/>
    </source>
</evidence>
<reference evidence="3" key="1">
    <citation type="journal article" date="2019" name="Int. J. Syst. Evol. Microbiol.">
        <title>The Global Catalogue of Microorganisms (GCM) 10K type strain sequencing project: providing services to taxonomists for standard genome sequencing and annotation.</title>
        <authorList>
            <consortium name="The Broad Institute Genomics Platform"/>
            <consortium name="The Broad Institute Genome Sequencing Center for Infectious Disease"/>
            <person name="Wu L."/>
            <person name="Ma J."/>
        </authorList>
    </citation>
    <scope>NUCLEOTIDE SEQUENCE [LARGE SCALE GENOMIC DNA]</scope>
    <source>
        <strain evidence="3">CCUG 56029</strain>
    </source>
</reference>
<name>A0ABV8XRK8_9DEIO</name>
<keyword evidence="1" id="KW-0732">Signal</keyword>
<comment type="caution">
    <text evidence="2">The sequence shown here is derived from an EMBL/GenBank/DDBJ whole genome shotgun (WGS) entry which is preliminary data.</text>
</comment>
<proteinExistence type="predicted"/>
<protein>
    <recommendedName>
        <fullName evidence="4">P pilus assembly chaperone PapD</fullName>
    </recommendedName>
</protein>
<feature type="signal peptide" evidence="1">
    <location>
        <begin position="1"/>
        <end position="21"/>
    </location>
</feature>
<feature type="chain" id="PRO_5046713311" description="P pilus assembly chaperone PapD" evidence="1">
    <location>
        <begin position="22"/>
        <end position="264"/>
    </location>
</feature>
<dbReference type="RefSeq" id="WP_380040015.1">
    <property type="nucleotide sequence ID" value="NZ_JBHSEH010000015.1"/>
</dbReference>
<gene>
    <name evidence="2" type="ORF">ACFOZ9_12240</name>
</gene>
<sequence>MRINSRFLFLTLLAATTTVSAQVQVSSALVMSHNLASGQRAADGVLTLSNPGDTPAQARITLNDIKSDPKAGVVYLKAGALPRSNASWINLPSSSVTVPAHGKVSVPYHITIPQNASQGTYWSVLLVQPVTAENVVKNQTPNNIVIKQVTQYAVQVLVNLPGGQAHLKFKQPELVKTADGITLNVELTNTGERLSLPTTHAEIYDAQGKLVQKVVGRDRRVYPGLSVLETYQISGLKPGKYQVLVIADDKDNDVVGARYNITVE</sequence>
<organism evidence="2 3">
    <name type="scientific">Deinococcus navajonensis</name>
    <dbReference type="NCBI Taxonomy" id="309884"/>
    <lineage>
        <taxon>Bacteria</taxon>
        <taxon>Thermotogati</taxon>
        <taxon>Deinococcota</taxon>
        <taxon>Deinococci</taxon>
        <taxon>Deinococcales</taxon>
        <taxon>Deinococcaceae</taxon>
        <taxon>Deinococcus</taxon>
    </lineage>
</organism>
<keyword evidence="3" id="KW-1185">Reference proteome</keyword>
<dbReference type="EMBL" id="JBHSEH010000015">
    <property type="protein sequence ID" value="MFC4426980.1"/>
    <property type="molecule type" value="Genomic_DNA"/>
</dbReference>
<dbReference type="Proteomes" id="UP001595998">
    <property type="component" value="Unassembled WGS sequence"/>
</dbReference>